<dbReference type="PANTHER" id="PTHR37981:SF1">
    <property type="entry name" value="SGNH HYDROLASE-TYPE ESTERASE DOMAIN-CONTAINING PROTEIN"/>
    <property type="match status" value="1"/>
</dbReference>
<dbReference type="EMBL" id="CAACYD010000006">
    <property type="protein sequence ID" value="VFA89032.1"/>
    <property type="molecule type" value="Genomic_DNA"/>
</dbReference>
<evidence type="ECO:0000259" key="4">
    <source>
        <dbReference type="Pfam" id="PF13472"/>
    </source>
</evidence>
<dbReference type="Gene3D" id="3.40.50.1110">
    <property type="entry name" value="SGNH hydrolase"/>
    <property type="match status" value="1"/>
</dbReference>
<evidence type="ECO:0000256" key="1">
    <source>
        <dbReference type="PIRSR" id="PIRSR637460-1"/>
    </source>
</evidence>
<dbReference type="AlphaFoldDB" id="A0ABD7V3Z3"/>
<dbReference type="Pfam" id="PF13472">
    <property type="entry name" value="Lipase_GDSL_2"/>
    <property type="match status" value="1"/>
</dbReference>
<dbReference type="PANTHER" id="PTHR37981">
    <property type="entry name" value="LIPASE 2"/>
    <property type="match status" value="1"/>
</dbReference>
<feature type="disulfide bond" evidence="2">
    <location>
        <begin position="63"/>
        <end position="87"/>
    </location>
</feature>
<feature type="disulfide bond" evidence="2">
    <location>
        <begin position="199"/>
        <end position="248"/>
    </location>
</feature>
<feature type="signal peptide" evidence="3">
    <location>
        <begin position="1"/>
        <end position="27"/>
    </location>
</feature>
<keyword evidence="3" id="KW-0732">Signal</keyword>
<evidence type="ECO:0000256" key="2">
    <source>
        <dbReference type="PIRSR" id="PIRSR637460-2"/>
    </source>
</evidence>
<evidence type="ECO:0000313" key="6">
    <source>
        <dbReference type="Proteomes" id="UP000360750"/>
    </source>
</evidence>
<comment type="caution">
    <text evidence="5">The sequence shown here is derived from an EMBL/GenBank/DDBJ whole genome shotgun (WGS) entry which is preliminary data.</text>
</comment>
<keyword evidence="2" id="KW-1015">Disulfide bond</keyword>
<dbReference type="InterPro" id="IPR037460">
    <property type="entry name" value="SEST-like"/>
</dbReference>
<feature type="disulfide bond" evidence="2">
    <location>
        <begin position="136"/>
        <end position="149"/>
    </location>
</feature>
<evidence type="ECO:0000256" key="3">
    <source>
        <dbReference type="SAM" id="SignalP"/>
    </source>
</evidence>
<dbReference type="EC" id="3.1.1.3" evidence="5"/>
<proteinExistence type="predicted"/>
<evidence type="ECO:0000313" key="5">
    <source>
        <dbReference type="EMBL" id="VFA89032.1"/>
    </source>
</evidence>
<name>A0ABD7V3Z3_9ACTN</name>
<dbReference type="Proteomes" id="UP000360750">
    <property type="component" value="Unassembled WGS sequence"/>
</dbReference>
<feature type="active site" evidence="1">
    <location>
        <position position="269"/>
    </location>
</feature>
<dbReference type="InterPro" id="IPR013830">
    <property type="entry name" value="SGNH_hydro"/>
</dbReference>
<reference evidence="5 6" key="1">
    <citation type="submission" date="2019-02" db="EMBL/GenBank/DDBJ databases">
        <authorList>
            <consortium name="Pathogen Informatics"/>
        </authorList>
    </citation>
    <scope>NUCLEOTIDE SEQUENCE [LARGE SCALE GENOMIC DNA]</scope>
    <source>
        <strain evidence="5 6">3012STDY6756503</strain>
    </source>
</reference>
<keyword evidence="5" id="KW-0378">Hydrolase</keyword>
<protein>
    <submittedName>
        <fullName evidence="5">Lipase 2</fullName>
        <ecNumber evidence="5">3.1.1.3</ecNumber>
    </submittedName>
</protein>
<feature type="active site" description="Nucleophile" evidence="1">
    <location>
        <position position="45"/>
    </location>
</feature>
<gene>
    <name evidence="5" type="ORF">NCTC8139_02591</name>
</gene>
<organism evidence="5 6">
    <name type="scientific">Gordonia paraffinivorans</name>
    <dbReference type="NCBI Taxonomy" id="175628"/>
    <lineage>
        <taxon>Bacteria</taxon>
        <taxon>Bacillati</taxon>
        <taxon>Actinomycetota</taxon>
        <taxon>Actinomycetes</taxon>
        <taxon>Mycobacteriales</taxon>
        <taxon>Gordoniaceae</taxon>
        <taxon>Gordonia</taxon>
    </lineage>
</organism>
<dbReference type="InterPro" id="IPR036514">
    <property type="entry name" value="SGNH_hydro_sf"/>
</dbReference>
<dbReference type="SUPFAM" id="SSF52266">
    <property type="entry name" value="SGNH hydrolase"/>
    <property type="match status" value="1"/>
</dbReference>
<accession>A0ABD7V3Z3</accession>
<feature type="chain" id="PRO_5044807916" evidence="3">
    <location>
        <begin position="28"/>
        <end position="287"/>
    </location>
</feature>
<dbReference type="CDD" id="cd01823">
    <property type="entry name" value="SEST_like"/>
    <property type="match status" value="1"/>
</dbReference>
<sequence>MRPSRYRSLFAVTLASVAALIAGTGTAAVSTADTPKPNYVTLGASFSAGVGISPSATGAPAGCGRSEKNFPRLVAKAKGYDLTDMSCGGAQTRHMTESQTTGQPGQFTALSASTDVVTLQLGYNDGNVYSGAIADCSQSGSMSSPLAPCEVRTAGRYPAEILLTGPKIAGVIDGVKARAPRARILVLAYPAVYPSQGNCPLQNPFSAEDTAFLNRLEVQLNDMLRTQALAKGVEFVDTYTPSVGHDSCKSQLTRWMEPYSNPVGAIRLHPNAKGHQHMAEAVLGALD</sequence>
<dbReference type="GO" id="GO:0004806">
    <property type="term" value="F:triacylglycerol lipase activity"/>
    <property type="evidence" value="ECO:0007669"/>
    <property type="project" value="UniProtKB-EC"/>
</dbReference>
<feature type="domain" description="SGNH hydrolase-type esterase" evidence="4">
    <location>
        <begin position="42"/>
        <end position="276"/>
    </location>
</feature>